<evidence type="ECO:0000256" key="12">
    <source>
        <dbReference type="HAMAP-Rule" id="MF_01680"/>
    </source>
</evidence>
<evidence type="ECO:0000256" key="2">
    <source>
        <dbReference type="ARBA" id="ARBA00005135"/>
    </source>
</evidence>
<dbReference type="InterPro" id="IPR017718">
    <property type="entry name" value="HAD-SF_hydro_IB_MtnX"/>
</dbReference>
<dbReference type="EC" id="3.1.3.87" evidence="12"/>
<dbReference type="PANTHER" id="PTHR43344">
    <property type="entry name" value="PHOSPHOSERINE PHOSPHATASE"/>
    <property type="match status" value="1"/>
</dbReference>
<dbReference type="GO" id="GO:0005737">
    <property type="term" value="C:cytoplasm"/>
    <property type="evidence" value="ECO:0007669"/>
    <property type="project" value="TreeGrafter"/>
</dbReference>
<evidence type="ECO:0000256" key="1">
    <source>
        <dbReference type="ARBA" id="ARBA00001946"/>
    </source>
</evidence>
<dbReference type="Pfam" id="PF12710">
    <property type="entry name" value="HAD"/>
    <property type="match status" value="1"/>
</dbReference>
<evidence type="ECO:0000256" key="3">
    <source>
        <dbReference type="ARBA" id="ARBA00009184"/>
    </source>
</evidence>
<evidence type="ECO:0000256" key="11">
    <source>
        <dbReference type="ARBA" id="ARBA00048523"/>
    </source>
</evidence>
<evidence type="ECO:0000313" key="14">
    <source>
        <dbReference type="Proteomes" id="UP000215137"/>
    </source>
</evidence>
<dbReference type="KEGG" id="bko:CKF48_04405"/>
<evidence type="ECO:0000256" key="6">
    <source>
        <dbReference type="ARBA" id="ARBA00022801"/>
    </source>
</evidence>
<evidence type="ECO:0000256" key="7">
    <source>
        <dbReference type="ARBA" id="ARBA00022842"/>
    </source>
</evidence>
<dbReference type="AlphaFoldDB" id="A0A248TEP5"/>
<dbReference type="GO" id="GO:0006564">
    <property type="term" value="P:L-serine biosynthetic process"/>
    <property type="evidence" value="ECO:0007669"/>
    <property type="project" value="UniProtKB-KW"/>
</dbReference>
<keyword evidence="4 12" id="KW-0028">Amino-acid biosynthesis</keyword>
<dbReference type="OrthoDB" id="9804940at2"/>
<evidence type="ECO:0000256" key="5">
    <source>
        <dbReference type="ARBA" id="ARBA00022723"/>
    </source>
</evidence>
<proteinExistence type="inferred from homology"/>
<organism evidence="13 14">
    <name type="scientific">Cytobacillus kochii</name>
    <dbReference type="NCBI Taxonomy" id="859143"/>
    <lineage>
        <taxon>Bacteria</taxon>
        <taxon>Bacillati</taxon>
        <taxon>Bacillota</taxon>
        <taxon>Bacilli</taxon>
        <taxon>Bacillales</taxon>
        <taxon>Bacillaceae</taxon>
        <taxon>Cytobacillus</taxon>
    </lineage>
</organism>
<evidence type="ECO:0000256" key="9">
    <source>
        <dbReference type="ARBA" id="ARBA00023299"/>
    </source>
</evidence>
<evidence type="ECO:0000256" key="4">
    <source>
        <dbReference type="ARBA" id="ARBA00022605"/>
    </source>
</evidence>
<evidence type="ECO:0000313" key="13">
    <source>
        <dbReference type="EMBL" id="ASV66629.1"/>
    </source>
</evidence>
<dbReference type="NCBIfam" id="TIGR01488">
    <property type="entry name" value="HAD-SF-IB"/>
    <property type="match status" value="1"/>
</dbReference>
<dbReference type="NCBIfam" id="TIGR01489">
    <property type="entry name" value="DKMTPPase-SF"/>
    <property type="match status" value="1"/>
</dbReference>
<dbReference type="CDD" id="cd07524">
    <property type="entry name" value="HAD_Pase"/>
    <property type="match status" value="1"/>
</dbReference>
<gene>
    <name evidence="12" type="primary">mtnX</name>
    <name evidence="13" type="ORF">CKF48_04405</name>
</gene>
<dbReference type="UniPathway" id="UPA00904">
    <property type="reaction ID" value="UER00877"/>
</dbReference>
<comment type="catalytic activity">
    <reaction evidence="12">
        <text>2-hydroxy-5-methylsulfanyl-3-oxopent-1-enyl phosphate + H2O = 1,2-dihydroxy-5-(methylsulfanyl)pent-1-en-3-one + phosphate</text>
        <dbReference type="Rhea" id="RHEA:14481"/>
        <dbReference type="ChEBI" id="CHEBI:15377"/>
        <dbReference type="ChEBI" id="CHEBI:43474"/>
        <dbReference type="ChEBI" id="CHEBI:49252"/>
        <dbReference type="ChEBI" id="CHEBI:59505"/>
        <dbReference type="EC" id="3.1.3.87"/>
    </reaction>
</comment>
<dbReference type="InterPro" id="IPR006384">
    <property type="entry name" value="HAD_hydro_PyrdxlP_Pase-like"/>
</dbReference>
<comment type="function">
    <text evidence="12">Dephosphorylates 2-hydroxy-3-keto-5-methylthiopentenyl-1-phosphate (HK-MTPenyl-1-P) yielding 1,2-dihydroxy-3-keto-5-methylthiopentene (DHK-MTPene).</text>
</comment>
<dbReference type="PANTHER" id="PTHR43344:SF2">
    <property type="entry name" value="PHOSPHOSERINE PHOSPHATASE"/>
    <property type="match status" value="1"/>
</dbReference>
<sequence>MTKPMIFCDFDGTITNNDNIVKIMEHFGPIEAKQIKEDILAQNISIQEGVKNLFSLLPTSKKEEIIHFVLNSAEIREGFSAFVRYTHENGIPLYIVSGGIDFFLEPVLEPYGPFTKVFCNHASFALETIDIHYPHQCDELCSSQGCGCCKPTIIRKHSSPKHFNILIGDSITDFEAAKIADAVLARDFLIQKCEETGISYTPFETFHDCIEYLDELVGAKS</sequence>
<evidence type="ECO:0000256" key="10">
    <source>
        <dbReference type="ARBA" id="ARBA00048138"/>
    </source>
</evidence>
<protein>
    <recommendedName>
        <fullName evidence="12">2-hydroxy-3-keto-5-methylthiopentenyl-1-phosphate phosphatase</fullName>
        <shortName evidence="12">HK-MTPenyl-1-P phosphatase</shortName>
        <ecNumber evidence="12">3.1.3.87</ecNumber>
    </recommendedName>
</protein>
<dbReference type="InterPro" id="IPR050582">
    <property type="entry name" value="HAD-like_SerB"/>
</dbReference>
<comment type="cofactor">
    <cofactor evidence="1">
        <name>Mg(2+)</name>
        <dbReference type="ChEBI" id="CHEBI:18420"/>
    </cofactor>
</comment>
<comment type="similarity">
    <text evidence="3">Belongs to the HAD-like hydrolase superfamily. SerB family.</text>
</comment>
<name>A0A248TEP5_9BACI</name>
<dbReference type="SUPFAM" id="SSF56784">
    <property type="entry name" value="HAD-like"/>
    <property type="match status" value="1"/>
</dbReference>
<comment type="similarity">
    <text evidence="12">Belongs to the HAD-like hydrolase superfamily. MtnX family.</text>
</comment>
<reference evidence="13 14" key="1">
    <citation type="submission" date="2017-08" db="EMBL/GenBank/DDBJ databases">
        <title>Complete Genome Sequence of Bacillus kochii Oregon-R-modENCODE STRAIN BDGP4, isolated from Drosophila melanogaster gut.</title>
        <authorList>
            <person name="Wan K.H."/>
            <person name="Yu C."/>
            <person name="Park S."/>
            <person name="Hammonds A.S."/>
            <person name="Booth B.W."/>
            <person name="Celniker S.E."/>
        </authorList>
    </citation>
    <scope>NUCLEOTIDE SEQUENCE [LARGE SCALE GENOMIC DNA]</scope>
    <source>
        <strain evidence="13 14">BDGP4</strain>
    </source>
</reference>
<keyword evidence="14" id="KW-1185">Reference proteome</keyword>
<comment type="catalytic activity">
    <reaction evidence="11">
        <text>O-phospho-D-serine + H2O = D-serine + phosphate</text>
        <dbReference type="Rhea" id="RHEA:24873"/>
        <dbReference type="ChEBI" id="CHEBI:15377"/>
        <dbReference type="ChEBI" id="CHEBI:35247"/>
        <dbReference type="ChEBI" id="CHEBI:43474"/>
        <dbReference type="ChEBI" id="CHEBI:58680"/>
        <dbReference type="EC" id="3.1.3.3"/>
    </reaction>
</comment>
<dbReference type="GO" id="GO:0043716">
    <property type="term" value="F:2-hydroxy-3-keto-5-methylthiopentenyl-1-phosphate phosphatase activity"/>
    <property type="evidence" value="ECO:0007669"/>
    <property type="project" value="UniProtKB-UniRule"/>
</dbReference>
<dbReference type="GO" id="GO:0019509">
    <property type="term" value="P:L-methionine salvage from methylthioadenosine"/>
    <property type="evidence" value="ECO:0007669"/>
    <property type="project" value="UniProtKB-UniRule"/>
</dbReference>
<evidence type="ECO:0000256" key="8">
    <source>
        <dbReference type="ARBA" id="ARBA00023167"/>
    </source>
</evidence>
<dbReference type="RefSeq" id="WP_095370204.1">
    <property type="nucleotide sequence ID" value="NZ_CP022983.1"/>
</dbReference>
<dbReference type="EMBL" id="CP022983">
    <property type="protein sequence ID" value="ASV66629.1"/>
    <property type="molecule type" value="Genomic_DNA"/>
</dbReference>
<dbReference type="GO" id="GO:0036424">
    <property type="term" value="F:L-phosphoserine phosphatase activity"/>
    <property type="evidence" value="ECO:0007669"/>
    <property type="project" value="TreeGrafter"/>
</dbReference>
<keyword evidence="6 12" id="KW-0378">Hydrolase</keyword>
<dbReference type="Gene3D" id="3.40.50.1000">
    <property type="entry name" value="HAD superfamily/HAD-like"/>
    <property type="match status" value="1"/>
</dbReference>
<comment type="pathway">
    <text evidence="2">Amino-acid biosynthesis; L-serine biosynthesis; L-serine from 3-phospho-D-glycerate: step 3/3.</text>
</comment>
<dbReference type="InterPro" id="IPR023214">
    <property type="entry name" value="HAD_sf"/>
</dbReference>
<dbReference type="Gene3D" id="3.90.1470.20">
    <property type="match status" value="1"/>
</dbReference>
<keyword evidence="9" id="KW-0718">Serine biosynthesis</keyword>
<comment type="pathway">
    <text evidence="12">Amino-acid biosynthesis; L-methionine biosynthesis via salvage pathway; L-methionine from S-methyl-5-thio-alpha-D-ribose 1-phosphate: step 4/6.</text>
</comment>
<keyword evidence="8 12" id="KW-0486">Methionine biosynthesis</keyword>
<keyword evidence="5" id="KW-0479">Metal-binding</keyword>
<dbReference type="InterPro" id="IPR036412">
    <property type="entry name" value="HAD-like_sf"/>
</dbReference>
<dbReference type="Proteomes" id="UP000215137">
    <property type="component" value="Chromosome"/>
</dbReference>
<dbReference type="NCBIfam" id="NF007103">
    <property type="entry name" value="PRK09552.1"/>
    <property type="match status" value="1"/>
</dbReference>
<accession>A0A248TEP5</accession>
<dbReference type="HAMAP" id="MF_01680">
    <property type="entry name" value="Salvage_MtnX"/>
    <property type="match status" value="1"/>
</dbReference>
<keyword evidence="7" id="KW-0460">Magnesium</keyword>
<dbReference type="GO" id="GO:0000287">
    <property type="term" value="F:magnesium ion binding"/>
    <property type="evidence" value="ECO:0007669"/>
    <property type="project" value="TreeGrafter"/>
</dbReference>
<comment type="catalytic activity">
    <reaction evidence="10">
        <text>O-phospho-L-serine + H2O = L-serine + phosphate</text>
        <dbReference type="Rhea" id="RHEA:21208"/>
        <dbReference type="ChEBI" id="CHEBI:15377"/>
        <dbReference type="ChEBI" id="CHEBI:33384"/>
        <dbReference type="ChEBI" id="CHEBI:43474"/>
        <dbReference type="ChEBI" id="CHEBI:57524"/>
        <dbReference type="EC" id="3.1.3.3"/>
    </reaction>
</comment>